<feature type="transmembrane region" description="Helical" evidence="1">
    <location>
        <begin position="210"/>
        <end position="232"/>
    </location>
</feature>
<reference evidence="3 4" key="1">
    <citation type="submission" date="2018-08" db="EMBL/GenBank/DDBJ databases">
        <title>A genome reference for cultivated species of the human gut microbiota.</title>
        <authorList>
            <person name="Zou Y."/>
            <person name="Xue W."/>
            <person name="Luo G."/>
        </authorList>
    </citation>
    <scope>NUCLEOTIDE SEQUENCE [LARGE SCALE GENOMIC DNA]</scope>
    <source>
        <strain evidence="3 4">TM09-12</strain>
    </source>
</reference>
<name>A0A174WKG7_9FIRM</name>
<proteinExistence type="predicted"/>
<keyword evidence="1" id="KW-1133">Transmembrane helix</keyword>
<dbReference type="GeneID" id="93150352"/>
<feature type="transmembrane region" description="Helical" evidence="1">
    <location>
        <begin position="54"/>
        <end position="74"/>
    </location>
</feature>
<feature type="transmembrane region" description="Helical" evidence="1">
    <location>
        <begin position="86"/>
        <end position="105"/>
    </location>
</feature>
<dbReference type="RefSeq" id="WP_006775121.1">
    <property type="nucleotide sequence ID" value="NZ_CABJBJ010000011.1"/>
</dbReference>
<keyword evidence="1" id="KW-0812">Transmembrane</keyword>
<evidence type="ECO:0000256" key="1">
    <source>
        <dbReference type="SAM" id="Phobius"/>
    </source>
</evidence>
<dbReference type="EMBL" id="WNME01000003">
    <property type="protein sequence ID" value="MUB62641.1"/>
    <property type="molecule type" value="Genomic_DNA"/>
</dbReference>
<sequence>MDIFNLGEAILSLLEVVFGFWNSQVNMVFELLGQSPTSFKGGAPWGIITGIEPIFVAVGSSLVVLFFVIGFCSESIDVREEMRFEVILRMLIRIGIAQWLVVYNVDIMRAIFTSVGNLVGLIGGSEATQVTIDPAQADIIKNLGFVESLVFLILAVFLCLIILICGFFLIYNVYFRFLKILIVVPFGSIAYATVAGNRGVSATSVQFTKYFLSVVFEAVTMALAIILCNAFISSGLPQFMGNYADWTKTLIYLGEMTFTVALTVGSVKGAQSLTSKALGL</sequence>
<evidence type="ECO:0008006" key="6">
    <source>
        <dbReference type="Google" id="ProtNLM"/>
    </source>
</evidence>
<evidence type="ECO:0000313" key="5">
    <source>
        <dbReference type="Proteomes" id="UP000434223"/>
    </source>
</evidence>
<comment type="caution">
    <text evidence="3">The sequence shown here is derived from an EMBL/GenBank/DDBJ whole genome shotgun (WGS) entry which is preliminary data.</text>
</comment>
<evidence type="ECO:0000313" key="4">
    <source>
        <dbReference type="Proteomes" id="UP000263014"/>
    </source>
</evidence>
<evidence type="ECO:0000313" key="2">
    <source>
        <dbReference type="EMBL" id="MUB62641.1"/>
    </source>
</evidence>
<dbReference type="Proteomes" id="UP000263014">
    <property type="component" value="Unassembled WGS sequence"/>
</dbReference>
<dbReference type="EMBL" id="QSON01000003">
    <property type="protein sequence ID" value="RGJ06097.1"/>
    <property type="molecule type" value="Genomic_DNA"/>
</dbReference>
<feature type="transmembrane region" description="Helical" evidence="1">
    <location>
        <begin position="177"/>
        <end position="195"/>
    </location>
</feature>
<dbReference type="AlphaFoldDB" id="A0A174WKG7"/>
<protein>
    <recommendedName>
        <fullName evidence="6">Conjugal transfer protein TrbL</fullName>
    </recommendedName>
</protein>
<reference evidence="2 5" key="2">
    <citation type="submission" date="2019-09" db="EMBL/GenBank/DDBJ databases">
        <title>Draft genome sequencing of Hungatella hathewayi 123Y-2.</title>
        <authorList>
            <person name="Lv Q."/>
            <person name="Li S."/>
        </authorList>
    </citation>
    <scope>NUCLEOTIDE SEQUENCE [LARGE SCALE GENOMIC DNA]</scope>
    <source>
        <strain evidence="2 5">123Y-2</strain>
    </source>
</reference>
<dbReference type="OrthoDB" id="9807620at2"/>
<evidence type="ECO:0000313" key="3">
    <source>
        <dbReference type="EMBL" id="RGJ06097.1"/>
    </source>
</evidence>
<accession>A0A174WKG7</accession>
<keyword evidence="1" id="KW-0472">Membrane</keyword>
<organism evidence="3 4">
    <name type="scientific">Hungatella hathewayi</name>
    <dbReference type="NCBI Taxonomy" id="154046"/>
    <lineage>
        <taxon>Bacteria</taxon>
        <taxon>Bacillati</taxon>
        <taxon>Bacillota</taxon>
        <taxon>Clostridia</taxon>
        <taxon>Lachnospirales</taxon>
        <taxon>Lachnospiraceae</taxon>
        <taxon>Hungatella</taxon>
    </lineage>
</organism>
<feature type="transmembrane region" description="Helical" evidence="1">
    <location>
        <begin position="149"/>
        <end position="170"/>
    </location>
</feature>
<gene>
    <name evidence="3" type="ORF">DXD79_08870</name>
    <name evidence="2" type="ORF">GNE07_06115</name>
</gene>
<dbReference type="Proteomes" id="UP000434223">
    <property type="component" value="Unassembled WGS sequence"/>
</dbReference>